<dbReference type="InterPro" id="IPR039425">
    <property type="entry name" value="RNA_pol_sigma-70-like"/>
</dbReference>
<dbReference type="GO" id="GO:0016987">
    <property type="term" value="F:sigma factor activity"/>
    <property type="evidence" value="ECO:0007669"/>
    <property type="project" value="UniProtKB-KW"/>
</dbReference>
<name>B4RD59_PHEZH</name>
<dbReference type="KEGG" id="pzu:PHZ_c0249"/>
<dbReference type="OrthoDB" id="9803470at2"/>
<keyword evidence="3 6" id="KW-0731">Sigma factor</keyword>
<dbReference type="SUPFAM" id="SSF88946">
    <property type="entry name" value="Sigma2 domain of RNA polymerase sigma factors"/>
    <property type="match status" value="1"/>
</dbReference>
<evidence type="ECO:0000256" key="4">
    <source>
        <dbReference type="ARBA" id="ARBA00023125"/>
    </source>
</evidence>
<organism evidence="9 10">
    <name type="scientific">Phenylobacterium zucineum (strain HLK1)</name>
    <dbReference type="NCBI Taxonomy" id="450851"/>
    <lineage>
        <taxon>Bacteria</taxon>
        <taxon>Pseudomonadati</taxon>
        <taxon>Pseudomonadota</taxon>
        <taxon>Alphaproteobacteria</taxon>
        <taxon>Caulobacterales</taxon>
        <taxon>Caulobacteraceae</taxon>
        <taxon>Phenylobacterium</taxon>
    </lineage>
</organism>
<dbReference type="Gene3D" id="1.10.10.10">
    <property type="entry name" value="Winged helix-like DNA-binding domain superfamily/Winged helix DNA-binding domain"/>
    <property type="match status" value="1"/>
</dbReference>
<dbReference type="SUPFAM" id="SSF88659">
    <property type="entry name" value="Sigma3 and sigma4 domains of RNA polymerase sigma factors"/>
    <property type="match status" value="1"/>
</dbReference>
<dbReference type="Pfam" id="PF08281">
    <property type="entry name" value="Sigma70_r4_2"/>
    <property type="match status" value="1"/>
</dbReference>
<dbReference type="eggNOG" id="COG1595">
    <property type="taxonomic scope" value="Bacteria"/>
</dbReference>
<keyword evidence="4 6" id="KW-0238">DNA-binding</keyword>
<dbReference type="AlphaFoldDB" id="B4RD59"/>
<dbReference type="InterPro" id="IPR000838">
    <property type="entry name" value="RNA_pol_sigma70_ECF_CS"/>
</dbReference>
<proteinExistence type="inferred from homology"/>
<dbReference type="Pfam" id="PF04542">
    <property type="entry name" value="Sigma70_r2"/>
    <property type="match status" value="1"/>
</dbReference>
<keyword evidence="5 6" id="KW-0804">Transcription</keyword>
<feature type="domain" description="RNA polymerase sigma factor 70 region 4 type 2" evidence="8">
    <location>
        <begin position="145"/>
        <end position="197"/>
    </location>
</feature>
<evidence type="ECO:0000256" key="5">
    <source>
        <dbReference type="ARBA" id="ARBA00023163"/>
    </source>
</evidence>
<dbReference type="PANTHER" id="PTHR43133">
    <property type="entry name" value="RNA POLYMERASE ECF-TYPE SIGMA FACTO"/>
    <property type="match status" value="1"/>
</dbReference>
<dbReference type="CDD" id="cd06171">
    <property type="entry name" value="Sigma70_r4"/>
    <property type="match status" value="1"/>
</dbReference>
<evidence type="ECO:0000256" key="3">
    <source>
        <dbReference type="ARBA" id="ARBA00023082"/>
    </source>
</evidence>
<dbReference type="InterPro" id="IPR013249">
    <property type="entry name" value="RNA_pol_sigma70_r4_t2"/>
</dbReference>
<dbReference type="Proteomes" id="UP000001868">
    <property type="component" value="Chromosome"/>
</dbReference>
<gene>
    <name evidence="9" type="ordered locus">PHZ_c0249</name>
</gene>
<dbReference type="InterPro" id="IPR007627">
    <property type="entry name" value="RNA_pol_sigma70_r2"/>
</dbReference>
<evidence type="ECO:0000256" key="1">
    <source>
        <dbReference type="ARBA" id="ARBA00010641"/>
    </source>
</evidence>
<accession>B4RD59</accession>
<dbReference type="Gene3D" id="1.10.1740.10">
    <property type="match status" value="1"/>
</dbReference>
<keyword evidence="2 6" id="KW-0805">Transcription regulation</keyword>
<protein>
    <recommendedName>
        <fullName evidence="6">RNA polymerase sigma factor</fullName>
    </recommendedName>
</protein>
<dbReference type="PROSITE" id="PS01063">
    <property type="entry name" value="SIGMA70_ECF"/>
    <property type="match status" value="1"/>
</dbReference>
<dbReference type="PANTHER" id="PTHR43133:SF51">
    <property type="entry name" value="RNA POLYMERASE SIGMA FACTOR"/>
    <property type="match status" value="1"/>
</dbReference>
<dbReference type="GO" id="GO:0006352">
    <property type="term" value="P:DNA-templated transcription initiation"/>
    <property type="evidence" value="ECO:0007669"/>
    <property type="project" value="InterPro"/>
</dbReference>
<comment type="similarity">
    <text evidence="1 6">Belongs to the sigma-70 factor family. ECF subfamily.</text>
</comment>
<dbReference type="InterPro" id="IPR013325">
    <property type="entry name" value="RNA_pol_sigma_r2"/>
</dbReference>
<dbReference type="RefSeq" id="WP_012520811.1">
    <property type="nucleotide sequence ID" value="NC_011144.1"/>
</dbReference>
<sequence length="238" mass="26188">MTAQPHHLDMGAPDMAALSEVELVGRARGGDAAAFRAIMQASNQRLFRTARSIVRDESEAEDVVQEAYAKAFQHLDGFRGEARILTWLTRIVVNEARGRLRKRRTMVDLSAIEQAQGEAGRVVMFPGALAAGDPEREAARAEMRRLLERALDGLPEPLRLVFILREIEDCSVAETAQALGVRAETVKTRLHRARRQLRRTLDAQLAAAVTEAFPFLGARCARITEAVVARLRAAGLAA</sequence>
<keyword evidence="10" id="KW-1185">Reference proteome</keyword>
<dbReference type="InterPro" id="IPR013324">
    <property type="entry name" value="RNA_pol_sigma_r3/r4-like"/>
</dbReference>
<evidence type="ECO:0000313" key="10">
    <source>
        <dbReference type="Proteomes" id="UP000001868"/>
    </source>
</evidence>
<evidence type="ECO:0000256" key="6">
    <source>
        <dbReference type="RuleBase" id="RU000716"/>
    </source>
</evidence>
<evidence type="ECO:0000259" key="7">
    <source>
        <dbReference type="Pfam" id="PF04542"/>
    </source>
</evidence>
<dbReference type="NCBIfam" id="TIGR02937">
    <property type="entry name" value="sigma70-ECF"/>
    <property type="match status" value="1"/>
</dbReference>
<dbReference type="GO" id="GO:0003677">
    <property type="term" value="F:DNA binding"/>
    <property type="evidence" value="ECO:0007669"/>
    <property type="project" value="UniProtKB-KW"/>
</dbReference>
<reference evidence="9 10" key="1">
    <citation type="journal article" date="2008" name="BMC Genomics">
        <title>Complete genome of Phenylobacterium zucineum - a novel facultative intracellular bacterium isolated from human erythroleukemia cell line K562.</title>
        <authorList>
            <person name="Luo Y."/>
            <person name="Xu X."/>
            <person name="Ding Z."/>
            <person name="Liu Z."/>
            <person name="Zhang B."/>
            <person name="Yan Z."/>
            <person name="Sun J."/>
            <person name="Hu S."/>
            <person name="Hu X."/>
        </authorList>
    </citation>
    <scope>NUCLEOTIDE SEQUENCE [LARGE SCALE GENOMIC DNA]</scope>
    <source>
        <strain evidence="9 10">HLK1</strain>
    </source>
</reference>
<evidence type="ECO:0000313" key="9">
    <source>
        <dbReference type="EMBL" id="ACG76663.1"/>
    </source>
</evidence>
<evidence type="ECO:0000259" key="8">
    <source>
        <dbReference type="Pfam" id="PF08281"/>
    </source>
</evidence>
<dbReference type="NCBIfam" id="NF008888">
    <property type="entry name" value="PRK11922.1"/>
    <property type="match status" value="1"/>
</dbReference>
<dbReference type="STRING" id="450851.PHZ_c0249"/>
<evidence type="ECO:0000256" key="2">
    <source>
        <dbReference type="ARBA" id="ARBA00023015"/>
    </source>
</evidence>
<dbReference type="EMBL" id="CP000747">
    <property type="protein sequence ID" value="ACG76663.1"/>
    <property type="molecule type" value="Genomic_DNA"/>
</dbReference>
<dbReference type="InterPro" id="IPR036388">
    <property type="entry name" value="WH-like_DNA-bd_sf"/>
</dbReference>
<feature type="domain" description="RNA polymerase sigma-70 region 2" evidence="7">
    <location>
        <begin position="43"/>
        <end position="104"/>
    </location>
</feature>
<dbReference type="InterPro" id="IPR014284">
    <property type="entry name" value="RNA_pol_sigma-70_dom"/>
</dbReference>
<dbReference type="HOGENOM" id="CLU_047691_3_0_5"/>